<keyword evidence="2" id="KW-1185">Reference proteome</keyword>
<dbReference type="EMBL" id="JANQDX010000009">
    <property type="protein sequence ID" value="KAL0919192.1"/>
    <property type="molecule type" value="Genomic_DNA"/>
</dbReference>
<dbReference type="AlphaFoldDB" id="A0ABD0V9F7"/>
<comment type="caution">
    <text evidence="1">The sequence shown here is derived from an EMBL/GenBank/DDBJ whole genome shotgun (WGS) entry which is preliminary data.</text>
</comment>
<gene>
    <name evidence="1" type="ORF">M5K25_011271</name>
</gene>
<proteinExistence type="predicted"/>
<reference evidence="1 2" key="1">
    <citation type="journal article" date="2024" name="Plant Biotechnol. J.">
        <title>Dendrobium thyrsiflorum genome and its molecular insights into genes involved in important horticultural traits.</title>
        <authorList>
            <person name="Chen B."/>
            <person name="Wang J.Y."/>
            <person name="Zheng P.J."/>
            <person name="Li K.L."/>
            <person name="Liang Y.M."/>
            <person name="Chen X.F."/>
            <person name="Zhang C."/>
            <person name="Zhao X."/>
            <person name="He X."/>
            <person name="Zhang G.Q."/>
            <person name="Liu Z.J."/>
            <person name="Xu Q."/>
        </authorList>
    </citation>
    <scope>NUCLEOTIDE SEQUENCE [LARGE SCALE GENOMIC DNA]</scope>
    <source>
        <strain evidence="1">GZMU011</strain>
    </source>
</reference>
<protein>
    <submittedName>
        <fullName evidence="1">Uncharacterized protein</fullName>
    </submittedName>
</protein>
<evidence type="ECO:0000313" key="2">
    <source>
        <dbReference type="Proteomes" id="UP001552299"/>
    </source>
</evidence>
<accession>A0ABD0V9F7</accession>
<evidence type="ECO:0000313" key="1">
    <source>
        <dbReference type="EMBL" id="KAL0919192.1"/>
    </source>
</evidence>
<sequence>MPNSFGQHFRHLSSRAKEFKLINMTSSTNLSRLISIIECKIPREILANAGMALGNAFIALQYLGNNDEGEIFEVLVGGWIGSKRDIKEWGIQDVGSSFFVVFKSGVKVLVGGWIGSKRDIKEWGIQDVGSSFFVVFKSGVKCSSFDSTESLIEPFDFTRRHLRILQSVDVVCKYSTVKNMGTIGSSTMLMLRSMSVSTVSGQRRRCRHAH</sequence>
<dbReference type="Proteomes" id="UP001552299">
    <property type="component" value="Unassembled WGS sequence"/>
</dbReference>
<organism evidence="1 2">
    <name type="scientific">Dendrobium thyrsiflorum</name>
    <name type="common">Pinecone-like raceme dendrobium</name>
    <name type="synonym">Orchid</name>
    <dbReference type="NCBI Taxonomy" id="117978"/>
    <lineage>
        <taxon>Eukaryota</taxon>
        <taxon>Viridiplantae</taxon>
        <taxon>Streptophyta</taxon>
        <taxon>Embryophyta</taxon>
        <taxon>Tracheophyta</taxon>
        <taxon>Spermatophyta</taxon>
        <taxon>Magnoliopsida</taxon>
        <taxon>Liliopsida</taxon>
        <taxon>Asparagales</taxon>
        <taxon>Orchidaceae</taxon>
        <taxon>Epidendroideae</taxon>
        <taxon>Malaxideae</taxon>
        <taxon>Dendrobiinae</taxon>
        <taxon>Dendrobium</taxon>
    </lineage>
</organism>
<name>A0ABD0V9F7_DENTH</name>